<dbReference type="InterPro" id="IPR024987">
    <property type="entry name" value="DUF3889"/>
</dbReference>
<gene>
    <name evidence="1" type="ORF">J2S02_000646</name>
</gene>
<name>A0ABT9YWF9_9BACI</name>
<protein>
    <recommendedName>
        <fullName evidence="3">DUF3889 domain-containing protein</fullName>
    </recommendedName>
</protein>
<accession>A0ABT9YWF9</accession>
<dbReference type="Pfam" id="PF13028">
    <property type="entry name" value="DUF3889"/>
    <property type="match status" value="1"/>
</dbReference>
<evidence type="ECO:0000313" key="2">
    <source>
        <dbReference type="Proteomes" id="UP001232245"/>
    </source>
</evidence>
<reference evidence="1 2" key="1">
    <citation type="submission" date="2023-07" db="EMBL/GenBank/DDBJ databases">
        <title>Genomic Encyclopedia of Type Strains, Phase IV (KMG-IV): sequencing the most valuable type-strain genomes for metagenomic binning, comparative biology and taxonomic classification.</title>
        <authorList>
            <person name="Goeker M."/>
        </authorList>
    </citation>
    <scope>NUCLEOTIDE SEQUENCE [LARGE SCALE GENOMIC DNA]</scope>
    <source>
        <strain evidence="1 2">DSM 17723</strain>
    </source>
</reference>
<proteinExistence type="predicted"/>
<sequence>MKANSRYNAIVLLLSFLMLITAGIKAYGEHNIQEVDYKKWSRLAITSVKDNYPSAEIVDFQYVKRVEVNDEETKDVFGMQLNENGKQFNVHVDVIFNPKTAKLITVNIEEIQDAATGGTIILD</sequence>
<dbReference type="Proteomes" id="UP001232245">
    <property type="component" value="Unassembled WGS sequence"/>
</dbReference>
<dbReference type="RefSeq" id="WP_174881126.1">
    <property type="nucleotide sequence ID" value="NZ_CADEPK010000315.1"/>
</dbReference>
<comment type="caution">
    <text evidence="1">The sequence shown here is derived from an EMBL/GenBank/DDBJ whole genome shotgun (WGS) entry which is preliminary data.</text>
</comment>
<evidence type="ECO:0000313" key="1">
    <source>
        <dbReference type="EMBL" id="MDQ0224324.1"/>
    </source>
</evidence>
<dbReference type="EMBL" id="JAUSTZ010000001">
    <property type="protein sequence ID" value="MDQ0224324.1"/>
    <property type="molecule type" value="Genomic_DNA"/>
</dbReference>
<dbReference type="Gene3D" id="3.10.450.390">
    <property type="entry name" value="Protein of unknown function DUF3889"/>
    <property type="match status" value="1"/>
</dbReference>
<keyword evidence="2" id="KW-1185">Reference proteome</keyword>
<organism evidence="1 2">
    <name type="scientific">Metabacillus niabensis</name>
    <dbReference type="NCBI Taxonomy" id="324854"/>
    <lineage>
        <taxon>Bacteria</taxon>
        <taxon>Bacillati</taxon>
        <taxon>Bacillota</taxon>
        <taxon>Bacilli</taxon>
        <taxon>Bacillales</taxon>
        <taxon>Bacillaceae</taxon>
        <taxon>Metabacillus</taxon>
    </lineage>
</organism>
<evidence type="ECO:0008006" key="3">
    <source>
        <dbReference type="Google" id="ProtNLM"/>
    </source>
</evidence>